<name>A0A915L848_ROMCU</name>
<proteinExistence type="predicted"/>
<evidence type="ECO:0000313" key="1">
    <source>
        <dbReference type="Proteomes" id="UP000887565"/>
    </source>
</evidence>
<sequence length="83" mass="9751">MVYFEIMDSSIFTFSDETERSSTVRNVQPENQLSVEKYKLHFCGKRPMITSNRAERNENFSFLRLRSADCTPFHSVGKMQMAF</sequence>
<keyword evidence="1" id="KW-1185">Reference proteome</keyword>
<evidence type="ECO:0000313" key="2">
    <source>
        <dbReference type="WBParaSite" id="nRc.2.0.1.t46987-RA"/>
    </source>
</evidence>
<reference evidence="2" key="1">
    <citation type="submission" date="2022-11" db="UniProtKB">
        <authorList>
            <consortium name="WormBaseParasite"/>
        </authorList>
    </citation>
    <scope>IDENTIFICATION</scope>
</reference>
<accession>A0A915L848</accession>
<dbReference type="WBParaSite" id="nRc.2.0.1.t46987-RA">
    <property type="protein sequence ID" value="nRc.2.0.1.t46987-RA"/>
    <property type="gene ID" value="nRc.2.0.1.g46987"/>
</dbReference>
<dbReference type="AlphaFoldDB" id="A0A915L848"/>
<dbReference type="Proteomes" id="UP000887565">
    <property type="component" value="Unplaced"/>
</dbReference>
<organism evidence="1 2">
    <name type="scientific">Romanomermis culicivorax</name>
    <name type="common">Nematode worm</name>
    <dbReference type="NCBI Taxonomy" id="13658"/>
    <lineage>
        <taxon>Eukaryota</taxon>
        <taxon>Metazoa</taxon>
        <taxon>Ecdysozoa</taxon>
        <taxon>Nematoda</taxon>
        <taxon>Enoplea</taxon>
        <taxon>Dorylaimia</taxon>
        <taxon>Mermithida</taxon>
        <taxon>Mermithoidea</taxon>
        <taxon>Mermithidae</taxon>
        <taxon>Romanomermis</taxon>
    </lineage>
</organism>
<protein>
    <submittedName>
        <fullName evidence="2">Uncharacterized protein</fullName>
    </submittedName>
</protein>